<evidence type="ECO:0000256" key="11">
    <source>
        <dbReference type="ARBA" id="ARBA00048899"/>
    </source>
</evidence>
<evidence type="ECO:0000313" key="15">
    <source>
        <dbReference type="Proteomes" id="UP000813824"/>
    </source>
</evidence>
<evidence type="ECO:0000256" key="9">
    <source>
        <dbReference type="ARBA" id="ARBA00023136"/>
    </source>
</evidence>
<dbReference type="PANTHER" id="PTHR22760">
    <property type="entry name" value="GLYCOSYLTRANSFERASE"/>
    <property type="match status" value="1"/>
</dbReference>
<dbReference type="UniPathway" id="UPA00378"/>
<keyword evidence="9 12" id="KW-0472">Membrane</keyword>
<feature type="transmembrane region" description="Helical" evidence="12">
    <location>
        <begin position="147"/>
        <end position="166"/>
    </location>
</feature>
<protein>
    <recommendedName>
        <fullName evidence="12">Mannosyltransferase</fullName>
        <ecNumber evidence="12">2.4.1.-</ecNumber>
    </recommendedName>
</protein>
<keyword evidence="6 12" id="KW-0812">Transmembrane</keyword>
<accession>A0A8K0UMC1</accession>
<feature type="transmembrane region" description="Helical" evidence="12">
    <location>
        <begin position="94"/>
        <end position="111"/>
    </location>
</feature>
<evidence type="ECO:0000256" key="10">
    <source>
        <dbReference type="ARBA" id="ARBA00044721"/>
    </source>
</evidence>
<feature type="transmembrane region" description="Helical" evidence="12">
    <location>
        <begin position="178"/>
        <end position="207"/>
    </location>
</feature>
<evidence type="ECO:0000256" key="7">
    <source>
        <dbReference type="ARBA" id="ARBA00022824"/>
    </source>
</evidence>
<keyword evidence="7 12" id="KW-0256">Endoplasmic reticulum</keyword>
<keyword evidence="8 12" id="KW-1133">Transmembrane helix</keyword>
<feature type="chain" id="PRO_5035476857" description="Mannosyltransferase" evidence="13">
    <location>
        <begin position="20"/>
        <end position="525"/>
    </location>
</feature>
<dbReference type="EC" id="2.4.1.-" evidence="12"/>
<comment type="similarity">
    <text evidence="3 12">Belongs to the glycosyltransferase 22 family.</text>
</comment>
<feature type="transmembrane region" description="Helical" evidence="12">
    <location>
        <begin position="348"/>
        <end position="370"/>
    </location>
</feature>
<name>A0A8K0UMC1_9AGAR</name>
<evidence type="ECO:0000256" key="12">
    <source>
        <dbReference type="RuleBase" id="RU363075"/>
    </source>
</evidence>
<dbReference type="EMBL" id="JAEVFJ010000020">
    <property type="protein sequence ID" value="KAH8099358.1"/>
    <property type="molecule type" value="Genomic_DNA"/>
</dbReference>
<organism evidence="14 15">
    <name type="scientific">Cristinia sonorae</name>
    <dbReference type="NCBI Taxonomy" id="1940300"/>
    <lineage>
        <taxon>Eukaryota</taxon>
        <taxon>Fungi</taxon>
        <taxon>Dikarya</taxon>
        <taxon>Basidiomycota</taxon>
        <taxon>Agaricomycotina</taxon>
        <taxon>Agaricomycetes</taxon>
        <taxon>Agaricomycetidae</taxon>
        <taxon>Agaricales</taxon>
        <taxon>Pleurotineae</taxon>
        <taxon>Stephanosporaceae</taxon>
        <taxon>Cristinia</taxon>
    </lineage>
</organism>
<keyword evidence="4 12" id="KW-0328">Glycosyltransferase</keyword>
<evidence type="ECO:0000256" key="13">
    <source>
        <dbReference type="SAM" id="SignalP"/>
    </source>
</evidence>
<dbReference type="GO" id="GO:0006487">
    <property type="term" value="P:protein N-linked glycosylation"/>
    <property type="evidence" value="ECO:0007669"/>
    <property type="project" value="TreeGrafter"/>
</dbReference>
<keyword evidence="15" id="KW-1185">Reference proteome</keyword>
<dbReference type="Pfam" id="PF03901">
    <property type="entry name" value="Glyco_transf_22"/>
    <property type="match status" value="1"/>
</dbReference>
<evidence type="ECO:0000313" key="14">
    <source>
        <dbReference type="EMBL" id="KAH8099358.1"/>
    </source>
</evidence>
<sequence length="525" mass="58391">MSVLLDALFLATCWGHVLLAPFTKVEESFNLHATHDVLMYGITPEALPKYDHFTFPGAVPRTFIGSIFLAWISTPILHLANLLGLASTKVDVQLIIRLVLATLNASTFCLLRRSVARRFGNGTSILFTLLSCTQFHVPFWVSRTLPNMFALIPTNLASYLLMNRSAKVARPSQRNVHAAIALLTFTAVVLRAEVALFLAPLILQYILYGGVTIPNLIKVGGLTTLVSVATTTLVDSYFWQKWPLWPEFHSIMFNVVEGKSAEWGTSPFRAYFTTHLPKMLLSSAPLSIAGLASDARIRGLLLPAILFVLALSSLAHKEWRFVVYVVPLFNVAAARGGMWIISRKRRWVRYICVLFLSGLFAINLGLTYTFTRISMENYPGGEALMRFNTLYAGRKDVHVHLSNLAAQTGASLFLQTHTGPYILSTDLRKRSHTWTYDKTENLTSISLTASPEITHVIAECPDFANEKNKNCDTSAWADGQWEKVDTVKAFAGWAVSPTAFASGLLQVFDMITMVKNDALVILERK</sequence>
<dbReference type="Proteomes" id="UP000813824">
    <property type="component" value="Unassembled WGS sequence"/>
</dbReference>
<comment type="pathway">
    <text evidence="2">Protein modification; protein glycosylation.</text>
</comment>
<evidence type="ECO:0000256" key="8">
    <source>
        <dbReference type="ARBA" id="ARBA00022989"/>
    </source>
</evidence>
<dbReference type="PANTHER" id="PTHR22760:SF1">
    <property type="entry name" value="DOL-P-MAN:MAN(7)GLCNAC(2)-PP-DOL ALPHA-1,6-MANNOSYLTRANSFERASE"/>
    <property type="match status" value="1"/>
</dbReference>
<comment type="caution">
    <text evidence="14">The sequence shown here is derived from an EMBL/GenBank/DDBJ whole genome shotgun (WGS) entry which is preliminary data.</text>
</comment>
<dbReference type="OrthoDB" id="19039at2759"/>
<comment type="catalytic activity">
    <reaction evidence="11">
        <text>an alpha-D-Man-(1-&gt;2)-alpha-D-Man-(1-&gt;2)-alpha-D-Man-(1-&gt;3)-[alpha-D-Man-(1-&gt;2)-alpha-D-Man-(1-&gt;3)-alpha-D-Man-(1-&gt;6)]-beta-D-Man-(1-&gt;4)-beta-D-GlcNAc-(1-&gt;4)-alpha-D-GlcNAc-diphospho-di-trans,poly-cis-dolichol + a di-trans,poly-cis-dolichyl beta-D-mannosyl phosphate = an alpha-D-Man-(1-&gt;2)-alpha-D-Man-(1-&gt;2)-alpha-D-Man-(1-&gt;3)-[alpha-D-Man-(1-&gt;2)-alpha-D-Man-(1-&gt;3)-[alpha-D-Man-(1-&gt;6)]-alpha-D-Man-(1-&gt;6)]-beta-D-Man-(1-&gt;4)-beta-D-GlcNAc-(1-&gt;4)-alpha-D-GlcNAc-diphospho-di-trans,poly-cis-dolichol + a di-trans,poly-cis-dolichyl phosphate + H(+)</text>
        <dbReference type="Rhea" id="RHEA:29535"/>
        <dbReference type="Rhea" id="RHEA-COMP:19498"/>
        <dbReference type="Rhea" id="RHEA-COMP:19501"/>
        <dbReference type="Rhea" id="RHEA-COMP:19518"/>
        <dbReference type="Rhea" id="RHEA-COMP:19519"/>
        <dbReference type="ChEBI" id="CHEBI:15378"/>
        <dbReference type="ChEBI" id="CHEBI:57683"/>
        <dbReference type="ChEBI" id="CHEBI:58211"/>
        <dbReference type="ChEBI" id="CHEBI:132517"/>
        <dbReference type="ChEBI" id="CHEBI:132519"/>
        <dbReference type="EC" id="2.4.1.260"/>
    </reaction>
    <physiologicalReaction direction="left-to-right" evidence="11">
        <dbReference type="Rhea" id="RHEA:29536"/>
    </physiologicalReaction>
</comment>
<evidence type="ECO:0000256" key="2">
    <source>
        <dbReference type="ARBA" id="ARBA00004922"/>
    </source>
</evidence>
<feature type="transmembrane region" description="Helical" evidence="12">
    <location>
        <begin position="321"/>
        <end position="341"/>
    </location>
</feature>
<feature type="signal peptide" evidence="13">
    <location>
        <begin position="1"/>
        <end position="19"/>
    </location>
</feature>
<dbReference type="GO" id="GO:0052917">
    <property type="term" value="F:dol-P-Man:Man(7)GlcNAc(2)-PP-Dol alpha-1,6-mannosyltransferase activity"/>
    <property type="evidence" value="ECO:0007669"/>
    <property type="project" value="UniProtKB-EC"/>
</dbReference>
<proteinExistence type="inferred from homology"/>
<evidence type="ECO:0000256" key="1">
    <source>
        <dbReference type="ARBA" id="ARBA00004477"/>
    </source>
</evidence>
<dbReference type="AlphaFoldDB" id="A0A8K0UMC1"/>
<evidence type="ECO:0000256" key="3">
    <source>
        <dbReference type="ARBA" id="ARBA00007063"/>
    </source>
</evidence>
<dbReference type="GO" id="GO:0005789">
    <property type="term" value="C:endoplasmic reticulum membrane"/>
    <property type="evidence" value="ECO:0007669"/>
    <property type="project" value="UniProtKB-SubCell"/>
</dbReference>
<gene>
    <name evidence="14" type="ORF">BXZ70DRAFT_894957</name>
</gene>
<evidence type="ECO:0000256" key="6">
    <source>
        <dbReference type="ARBA" id="ARBA00022692"/>
    </source>
</evidence>
<evidence type="ECO:0000256" key="4">
    <source>
        <dbReference type="ARBA" id="ARBA00022676"/>
    </source>
</evidence>
<keyword evidence="13" id="KW-0732">Signal</keyword>
<evidence type="ECO:0000256" key="5">
    <source>
        <dbReference type="ARBA" id="ARBA00022679"/>
    </source>
</evidence>
<feature type="transmembrane region" description="Helical" evidence="12">
    <location>
        <begin position="297"/>
        <end position="315"/>
    </location>
</feature>
<keyword evidence="5" id="KW-0808">Transferase</keyword>
<comment type="subcellular location">
    <subcellularLocation>
        <location evidence="1 12">Endoplasmic reticulum membrane</location>
        <topology evidence="1 12">Multi-pass membrane protein</topology>
    </subcellularLocation>
</comment>
<comment type="function">
    <text evidence="10">Mannosyltransferase that operates in the biosynthetic pathway of dolichol-linked oligosaccharides, the glycan precursors employed in protein asparagine (N)-glycosylation. The assembly of dolichol-linked oligosaccharides begins on the cytosolic side of the endoplasmic reticulum membrane and finishes in its lumen. The sequential addition of sugars to dolichol pyrophosphate produces dolichol-linked oligosaccharides containing fourteen sugars, including two GlcNAcs, nine mannoses and three glucoses. Once assembled, the oligosaccharide is transferred from the lipid to nascent proteins by oligosaccharyltransferases. In the lumen of the endoplasmic reticulum, adds the eighth mannose residue in an alpha-1,6 linkage onto Man(7)GlcNAc(2)-PP-dolichol to produce Man(8)GlcNAc(2)-PP-dolichol.</text>
</comment>
<reference evidence="14" key="1">
    <citation type="journal article" date="2021" name="New Phytol.">
        <title>Evolutionary innovations through gain and loss of genes in the ectomycorrhizal Boletales.</title>
        <authorList>
            <person name="Wu G."/>
            <person name="Miyauchi S."/>
            <person name="Morin E."/>
            <person name="Kuo A."/>
            <person name="Drula E."/>
            <person name="Varga T."/>
            <person name="Kohler A."/>
            <person name="Feng B."/>
            <person name="Cao Y."/>
            <person name="Lipzen A."/>
            <person name="Daum C."/>
            <person name="Hundley H."/>
            <person name="Pangilinan J."/>
            <person name="Johnson J."/>
            <person name="Barry K."/>
            <person name="LaButti K."/>
            <person name="Ng V."/>
            <person name="Ahrendt S."/>
            <person name="Min B."/>
            <person name="Choi I.G."/>
            <person name="Park H."/>
            <person name="Plett J.M."/>
            <person name="Magnuson J."/>
            <person name="Spatafora J.W."/>
            <person name="Nagy L.G."/>
            <person name="Henrissat B."/>
            <person name="Grigoriev I.V."/>
            <person name="Yang Z.L."/>
            <person name="Xu J."/>
            <person name="Martin F.M."/>
        </authorList>
    </citation>
    <scope>NUCLEOTIDE SEQUENCE</scope>
    <source>
        <strain evidence="14">KKN 215</strain>
    </source>
</reference>
<dbReference type="InterPro" id="IPR005599">
    <property type="entry name" value="GPI_mannosylTrfase"/>
</dbReference>